<evidence type="ECO:0000313" key="1">
    <source>
        <dbReference type="EMBL" id="CAG2064685.1"/>
    </source>
</evidence>
<sequence>MTNRLYASDEVRAMFMLIQNPVFAAQSSYTIFAHLLRQMVNLPSTDHQLLVAWFKILEVEKLRMMVRHLQQFITIRQFPPADKSLPPLSKSRWWIPMATKTLALISKSTPPMDNSLQPLSKSRWWIPMATKTLALIIKSTSPMDNSR</sequence>
<keyword evidence="2" id="KW-1185">Reference proteome</keyword>
<accession>A0ABN7PA52</accession>
<proteinExistence type="predicted"/>
<organism evidence="1 2">
    <name type="scientific">Timema podura</name>
    <name type="common">Walking stick</name>
    <dbReference type="NCBI Taxonomy" id="61482"/>
    <lineage>
        <taxon>Eukaryota</taxon>
        <taxon>Metazoa</taxon>
        <taxon>Ecdysozoa</taxon>
        <taxon>Arthropoda</taxon>
        <taxon>Hexapoda</taxon>
        <taxon>Insecta</taxon>
        <taxon>Pterygota</taxon>
        <taxon>Neoptera</taxon>
        <taxon>Polyneoptera</taxon>
        <taxon>Phasmatodea</taxon>
        <taxon>Timematodea</taxon>
        <taxon>Timematoidea</taxon>
        <taxon>Timematidae</taxon>
        <taxon>Timema</taxon>
    </lineage>
</organism>
<reference evidence="1" key="1">
    <citation type="submission" date="2021-03" db="EMBL/GenBank/DDBJ databases">
        <authorList>
            <person name="Tran Van P."/>
        </authorList>
    </citation>
    <scope>NUCLEOTIDE SEQUENCE</scope>
</reference>
<comment type="caution">
    <text evidence="1">The sequence shown here is derived from an EMBL/GenBank/DDBJ whole genome shotgun (WGS) entry which is preliminary data.</text>
</comment>
<protein>
    <submittedName>
        <fullName evidence="1">Uncharacterized protein</fullName>
    </submittedName>
</protein>
<dbReference type="EMBL" id="CAJPIN010036167">
    <property type="protein sequence ID" value="CAG2064685.1"/>
    <property type="molecule type" value="Genomic_DNA"/>
</dbReference>
<evidence type="ECO:0000313" key="2">
    <source>
        <dbReference type="Proteomes" id="UP001153148"/>
    </source>
</evidence>
<name>A0ABN7PA52_TIMPD</name>
<dbReference type="Proteomes" id="UP001153148">
    <property type="component" value="Unassembled WGS sequence"/>
</dbReference>
<gene>
    <name evidence="1" type="ORF">TPAB3V08_LOCUS11630</name>
</gene>